<keyword evidence="3" id="KW-1185">Reference proteome</keyword>
<accession>A0AA88R9T3</accession>
<dbReference type="Proteomes" id="UP001187471">
    <property type="component" value="Unassembled WGS sequence"/>
</dbReference>
<evidence type="ECO:0000313" key="2">
    <source>
        <dbReference type="EMBL" id="KAK2977961.1"/>
    </source>
</evidence>
<feature type="region of interest" description="Disordered" evidence="1">
    <location>
        <begin position="34"/>
        <end position="67"/>
    </location>
</feature>
<organism evidence="2 3">
    <name type="scientific">Escallonia rubra</name>
    <dbReference type="NCBI Taxonomy" id="112253"/>
    <lineage>
        <taxon>Eukaryota</taxon>
        <taxon>Viridiplantae</taxon>
        <taxon>Streptophyta</taxon>
        <taxon>Embryophyta</taxon>
        <taxon>Tracheophyta</taxon>
        <taxon>Spermatophyta</taxon>
        <taxon>Magnoliopsida</taxon>
        <taxon>eudicotyledons</taxon>
        <taxon>Gunneridae</taxon>
        <taxon>Pentapetalae</taxon>
        <taxon>asterids</taxon>
        <taxon>campanulids</taxon>
        <taxon>Escalloniales</taxon>
        <taxon>Escalloniaceae</taxon>
        <taxon>Escallonia</taxon>
    </lineage>
</organism>
<evidence type="ECO:0000313" key="3">
    <source>
        <dbReference type="Proteomes" id="UP001187471"/>
    </source>
</evidence>
<gene>
    <name evidence="2" type="ORF">RJ640_029671</name>
</gene>
<reference evidence="2" key="1">
    <citation type="submission" date="2022-12" db="EMBL/GenBank/DDBJ databases">
        <title>Draft genome assemblies for two species of Escallonia (Escalloniales).</title>
        <authorList>
            <person name="Chanderbali A."/>
            <person name="Dervinis C."/>
            <person name="Anghel I."/>
            <person name="Soltis D."/>
            <person name="Soltis P."/>
            <person name="Zapata F."/>
        </authorList>
    </citation>
    <scope>NUCLEOTIDE SEQUENCE</scope>
    <source>
        <strain evidence="2">UCBG92.1500</strain>
        <tissue evidence="2">Leaf</tissue>
    </source>
</reference>
<feature type="compositionally biased region" description="Basic and acidic residues" evidence="1">
    <location>
        <begin position="36"/>
        <end position="46"/>
    </location>
</feature>
<sequence length="161" mass="18453">MEAVLLVYGGGAFEVSQWCGIMSYAKLFGSPGSTLTEKERPKREPFQKFSMAQGEPRPKRGFGNSFQPAIDAPRLVPHKLRHCPKRKDRRLILGPVILYLLPPGARQIWRCGIHWRYRDCSHFTLNYGKNEERGQQNLLDYGINSTPAWILKQISTLKLLN</sequence>
<dbReference type="AlphaFoldDB" id="A0AA88R9T3"/>
<proteinExistence type="predicted"/>
<comment type="caution">
    <text evidence="2">The sequence shown here is derived from an EMBL/GenBank/DDBJ whole genome shotgun (WGS) entry which is preliminary data.</text>
</comment>
<dbReference type="EMBL" id="JAVXUO010001920">
    <property type="protein sequence ID" value="KAK2977961.1"/>
    <property type="molecule type" value="Genomic_DNA"/>
</dbReference>
<evidence type="ECO:0000256" key="1">
    <source>
        <dbReference type="SAM" id="MobiDB-lite"/>
    </source>
</evidence>
<protein>
    <submittedName>
        <fullName evidence="2">Uncharacterized protein</fullName>
    </submittedName>
</protein>
<name>A0AA88R9T3_9ASTE</name>